<comment type="subcellular location">
    <subcellularLocation>
        <location evidence="1">Membrane</location>
        <topology evidence="1">Multi-pass membrane protein</topology>
    </subcellularLocation>
</comment>
<dbReference type="AlphaFoldDB" id="A0A6I4VUY0"/>
<feature type="transmembrane region" description="Helical" evidence="8">
    <location>
        <begin position="336"/>
        <end position="355"/>
    </location>
</feature>
<feature type="transmembrane region" description="Helical" evidence="8">
    <location>
        <begin position="307"/>
        <end position="324"/>
    </location>
</feature>
<evidence type="ECO:0000256" key="3">
    <source>
        <dbReference type="ARBA" id="ARBA00022448"/>
    </source>
</evidence>
<name>A0A6I4VUY0_9BACL</name>
<dbReference type="PANTHER" id="PTHR34975">
    <property type="entry name" value="SPORE GERMINATION PROTEIN A2"/>
    <property type="match status" value="1"/>
</dbReference>
<comment type="similarity">
    <text evidence="2">Belongs to the amino acid-polyamine-organocation (APC) superfamily. Spore germination protein (SGP) (TC 2.A.3.9) family.</text>
</comment>
<dbReference type="RefSeq" id="WP_160801043.1">
    <property type="nucleotide sequence ID" value="NZ_WUUL01000004.1"/>
</dbReference>
<keyword evidence="7 8" id="KW-0472">Membrane</keyword>
<dbReference type="GO" id="GO:0016020">
    <property type="term" value="C:membrane"/>
    <property type="evidence" value="ECO:0007669"/>
    <property type="project" value="UniProtKB-SubCell"/>
</dbReference>
<organism evidence="9 10">
    <name type="scientific">Shimazuella alba</name>
    <dbReference type="NCBI Taxonomy" id="2690964"/>
    <lineage>
        <taxon>Bacteria</taxon>
        <taxon>Bacillati</taxon>
        <taxon>Bacillota</taxon>
        <taxon>Bacilli</taxon>
        <taxon>Bacillales</taxon>
        <taxon>Thermoactinomycetaceae</taxon>
        <taxon>Shimazuella</taxon>
    </lineage>
</organism>
<feature type="transmembrane region" description="Helical" evidence="8">
    <location>
        <begin position="187"/>
        <end position="205"/>
    </location>
</feature>
<evidence type="ECO:0000256" key="7">
    <source>
        <dbReference type="ARBA" id="ARBA00023136"/>
    </source>
</evidence>
<feature type="transmembrane region" description="Helical" evidence="8">
    <location>
        <begin position="12"/>
        <end position="34"/>
    </location>
</feature>
<dbReference type="Gene3D" id="1.20.1740.10">
    <property type="entry name" value="Amino acid/polyamine transporter I"/>
    <property type="match status" value="1"/>
</dbReference>
<evidence type="ECO:0000256" key="4">
    <source>
        <dbReference type="ARBA" id="ARBA00022544"/>
    </source>
</evidence>
<evidence type="ECO:0000256" key="1">
    <source>
        <dbReference type="ARBA" id="ARBA00004141"/>
    </source>
</evidence>
<evidence type="ECO:0000256" key="2">
    <source>
        <dbReference type="ARBA" id="ARBA00007998"/>
    </source>
</evidence>
<feature type="transmembrane region" description="Helical" evidence="8">
    <location>
        <begin position="217"/>
        <end position="240"/>
    </location>
</feature>
<comment type="caution">
    <text evidence="9">The sequence shown here is derived from an EMBL/GenBank/DDBJ whole genome shotgun (WGS) entry which is preliminary data.</text>
</comment>
<sequence>MKQIQKINARQMTIFVIFYFIGSTILITPATLAAGGKQDAWISAIIGVIVSLFFVWFYTSIAKLNPEKNFIEYLEIVLGKWVGKFVSMLYILFFILSAAGSVWIIGDFMTTQVMPATPAVVFHIAFTMVVIFGVRWGIEVLARSAEIFFFWFIVLLLFFILFLLADIKVENITPIFENGFHPIVQASLYFISISGVTMFTFLLILPSARNAQSIRKTMMIGTFFGGMVLVVITFLCISVLGPTLTEYNVYPTYALAKKVNLGNFLERIEVIIAGIFMVTIFIKTTLYFYAIMISLAQTFRLKDYRPLVFPVGMWIVILSLVIYPSSVYAENWNSNVWIPFVFTFGFVFPIIVWGIGKWKARKRKEVRN</sequence>
<dbReference type="InterPro" id="IPR004761">
    <property type="entry name" value="Spore_GerAB"/>
</dbReference>
<keyword evidence="4" id="KW-0309">Germination</keyword>
<feature type="transmembrane region" description="Helical" evidence="8">
    <location>
        <begin position="148"/>
        <end position="167"/>
    </location>
</feature>
<feature type="transmembrane region" description="Helical" evidence="8">
    <location>
        <begin position="40"/>
        <end position="61"/>
    </location>
</feature>
<evidence type="ECO:0000256" key="6">
    <source>
        <dbReference type="ARBA" id="ARBA00022989"/>
    </source>
</evidence>
<keyword evidence="3" id="KW-0813">Transport</keyword>
<feature type="transmembrane region" description="Helical" evidence="8">
    <location>
        <begin position="117"/>
        <end position="136"/>
    </location>
</feature>
<dbReference type="Pfam" id="PF03845">
    <property type="entry name" value="Spore_permease"/>
    <property type="match status" value="1"/>
</dbReference>
<keyword evidence="6 8" id="KW-1133">Transmembrane helix</keyword>
<keyword evidence="10" id="KW-1185">Reference proteome</keyword>
<keyword evidence="5 8" id="KW-0812">Transmembrane</keyword>
<evidence type="ECO:0000313" key="9">
    <source>
        <dbReference type="EMBL" id="MXQ53690.1"/>
    </source>
</evidence>
<dbReference type="NCBIfam" id="TIGR00912">
    <property type="entry name" value="2A0309"/>
    <property type="match status" value="1"/>
</dbReference>
<accession>A0A6I4VUY0</accession>
<feature type="transmembrane region" description="Helical" evidence="8">
    <location>
        <begin position="81"/>
        <end position="105"/>
    </location>
</feature>
<dbReference type="EMBL" id="WUUL01000004">
    <property type="protein sequence ID" value="MXQ53690.1"/>
    <property type="molecule type" value="Genomic_DNA"/>
</dbReference>
<gene>
    <name evidence="9" type="ORF">GSM42_08110</name>
</gene>
<evidence type="ECO:0000313" key="10">
    <source>
        <dbReference type="Proteomes" id="UP000430692"/>
    </source>
</evidence>
<evidence type="ECO:0000256" key="5">
    <source>
        <dbReference type="ARBA" id="ARBA00022692"/>
    </source>
</evidence>
<protein>
    <submittedName>
        <fullName evidence="9">Endospore germination permease</fullName>
    </submittedName>
</protein>
<dbReference type="GO" id="GO:0009847">
    <property type="term" value="P:spore germination"/>
    <property type="evidence" value="ECO:0007669"/>
    <property type="project" value="InterPro"/>
</dbReference>
<dbReference type="Proteomes" id="UP000430692">
    <property type="component" value="Unassembled WGS sequence"/>
</dbReference>
<evidence type="ECO:0000256" key="8">
    <source>
        <dbReference type="SAM" id="Phobius"/>
    </source>
</evidence>
<reference evidence="9 10" key="1">
    <citation type="submission" date="2019-12" db="EMBL/GenBank/DDBJ databases">
        <title>Whole-genome analyses of novel actinobacteria.</title>
        <authorList>
            <person name="Sahin N."/>
            <person name="Saygin H."/>
        </authorList>
    </citation>
    <scope>NUCLEOTIDE SEQUENCE [LARGE SCALE GENOMIC DNA]</scope>
    <source>
        <strain evidence="9 10">KC615</strain>
    </source>
</reference>
<proteinExistence type="inferred from homology"/>
<dbReference type="PANTHER" id="PTHR34975:SF2">
    <property type="entry name" value="SPORE GERMINATION PROTEIN A2"/>
    <property type="match status" value="1"/>
</dbReference>
<feature type="transmembrane region" description="Helical" evidence="8">
    <location>
        <begin position="270"/>
        <end position="295"/>
    </location>
</feature>